<feature type="compositionally biased region" description="Polar residues" evidence="1">
    <location>
        <begin position="145"/>
        <end position="157"/>
    </location>
</feature>
<dbReference type="OrthoDB" id="10264738at2759"/>
<dbReference type="FunFam" id="3.60.40.10:FF:000085">
    <property type="entry name" value="Uncharacterized protein"/>
    <property type="match status" value="1"/>
</dbReference>
<dbReference type="AlphaFoldDB" id="A0A8S1XF62"/>
<accession>A0A8S1XF62</accession>
<reference evidence="3" key="1">
    <citation type="submission" date="2021-01" db="EMBL/GenBank/DDBJ databases">
        <authorList>
            <consortium name="Genoscope - CEA"/>
            <person name="William W."/>
        </authorList>
    </citation>
    <scope>NUCLEOTIDE SEQUENCE</scope>
</reference>
<evidence type="ECO:0000259" key="2">
    <source>
        <dbReference type="PROSITE" id="PS51746"/>
    </source>
</evidence>
<dbReference type="EMBL" id="CAJJDO010000122">
    <property type="protein sequence ID" value="CAD8199538.1"/>
    <property type="molecule type" value="Genomic_DNA"/>
</dbReference>
<dbReference type="CDD" id="cd00143">
    <property type="entry name" value="PP2Cc"/>
    <property type="match status" value="1"/>
</dbReference>
<dbReference type="Pfam" id="PF00481">
    <property type="entry name" value="PP2C"/>
    <property type="match status" value="1"/>
</dbReference>
<dbReference type="Proteomes" id="UP000689195">
    <property type="component" value="Unassembled WGS sequence"/>
</dbReference>
<comment type="caution">
    <text evidence="3">The sequence shown here is derived from an EMBL/GenBank/DDBJ whole genome shotgun (WGS) entry which is preliminary data.</text>
</comment>
<feature type="domain" description="PPM-type phosphatase" evidence="2">
    <location>
        <begin position="224"/>
        <end position="538"/>
    </location>
</feature>
<organism evidence="3 4">
    <name type="scientific">Paramecium pentaurelia</name>
    <dbReference type="NCBI Taxonomy" id="43138"/>
    <lineage>
        <taxon>Eukaryota</taxon>
        <taxon>Sar</taxon>
        <taxon>Alveolata</taxon>
        <taxon>Ciliophora</taxon>
        <taxon>Intramacronucleata</taxon>
        <taxon>Oligohymenophorea</taxon>
        <taxon>Peniculida</taxon>
        <taxon>Parameciidae</taxon>
        <taxon>Paramecium</taxon>
    </lineage>
</organism>
<dbReference type="InterPro" id="IPR001932">
    <property type="entry name" value="PPM-type_phosphatase-like_dom"/>
</dbReference>
<sequence>MNPIRVYPLKFTNQDSIANSPGLKKKAQPSDRTYTFQLNPPSQQSRSNQKRHPTGGMNIQDEKIKIVTQKKLQLLQPSSYSPKKRVISNNNDKPYIFKFSNQSNEPLSPTKLPNLKRSESTNAPQELQARIDLTQSQRRSKRTDASNTDNTPQNKTSFLKLYQDSSPKLRSIQSRVSSQAIVQDIKIKPKMPQQMIMLHGRSTSQAALVNSNATEDDELQDFVQLFLSKTQAGQNGNKQTKTNQDSIIISNNFGGIKNRYLFSVCDGHGVYGHYVSQLIKRVLPTIIDQQLKIFIGKQEIDIGEDLYSEVEKCFQSSYQKMTKDLSSCGIDIAFSGSTCSTVFVSGNNLWCANIGDSRSIFIEQNGDCNKWKIVELSNDHKPDLPIEKKRILASKGRVQPFVAENGQNIGPARVWLMHEQIPGLAMSRSFGDYVASTVGVISDPELIYHKMTSKCGFLVVASDGVWEFLSNDEIQHIICSYWSPQMNAKKIDEMVEKDGKKRMMWLMIFQQLLHISLDYFNMLKSENLRISLDYFLID</sequence>
<keyword evidence="4" id="KW-1185">Reference proteome</keyword>
<feature type="region of interest" description="Disordered" evidence="1">
    <location>
        <begin position="97"/>
        <end position="157"/>
    </location>
</feature>
<name>A0A8S1XF62_9CILI</name>
<dbReference type="GO" id="GO:0004722">
    <property type="term" value="F:protein serine/threonine phosphatase activity"/>
    <property type="evidence" value="ECO:0007669"/>
    <property type="project" value="InterPro"/>
</dbReference>
<dbReference type="PROSITE" id="PS51746">
    <property type="entry name" value="PPM_2"/>
    <property type="match status" value="1"/>
</dbReference>
<protein>
    <recommendedName>
        <fullName evidence="2">PPM-type phosphatase domain-containing protein</fullName>
    </recommendedName>
</protein>
<proteinExistence type="predicted"/>
<dbReference type="SMART" id="SM00332">
    <property type="entry name" value="PP2Cc"/>
    <property type="match status" value="1"/>
</dbReference>
<evidence type="ECO:0000313" key="4">
    <source>
        <dbReference type="Proteomes" id="UP000689195"/>
    </source>
</evidence>
<gene>
    <name evidence="3" type="ORF">PPENT_87.1.T1220017</name>
</gene>
<feature type="compositionally biased region" description="Polar residues" evidence="1">
    <location>
        <begin position="30"/>
        <end position="47"/>
    </location>
</feature>
<dbReference type="InterPro" id="IPR015655">
    <property type="entry name" value="PP2C"/>
</dbReference>
<evidence type="ECO:0000313" key="3">
    <source>
        <dbReference type="EMBL" id="CAD8199538.1"/>
    </source>
</evidence>
<feature type="region of interest" description="Disordered" evidence="1">
    <location>
        <begin position="17"/>
        <end position="62"/>
    </location>
</feature>
<evidence type="ECO:0000256" key="1">
    <source>
        <dbReference type="SAM" id="MobiDB-lite"/>
    </source>
</evidence>
<dbReference type="PANTHER" id="PTHR47992">
    <property type="entry name" value="PROTEIN PHOSPHATASE"/>
    <property type="match status" value="1"/>
</dbReference>